<evidence type="ECO:0000313" key="1">
    <source>
        <dbReference type="EMBL" id="SVA71287.1"/>
    </source>
</evidence>
<organism evidence="1">
    <name type="scientific">marine metagenome</name>
    <dbReference type="NCBI Taxonomy" id="408172"/>
    <lineage>
        <taxon>unclassified sequences</taxon>
        <taxon>metagenomes</taxon>
        <taxon>ecological metagenomes</taxon>
    </lineage>
</organism>
<gene>
    <name evidence="1" type="ORF">METZ01_LOCUS124141</name>
</gene>
<dbReference type="EMBL" id="UINC01017253">
    <property type="protein sequence ID" value="SVA71287.1"/>
    <property type="molecule type" value="Genomic_DNA"/>
</dbReference>
<accession>A0A381Y4H5</accession>
<reference evidence="1" key="1">
    <citation type="submission" date="2018-05" db="EMBL/GenBank/DDBJ databases">
        <authorList>
            <person name="Lanie J.A."/>
            <person name="Ng W.-L."/>
            <person name="Kazmierczak K.M."/>
            <person name="Andrzejewski T.M."/>
            <person name="Davidsen T.M."/>
            <person name="Wayne K.J."/>
            <person name="Tettelin H."/>
            <person name="Glass J.I."/>
            <person name="Rusch D."/>
            <person name="Podicherti R."/>
            <person name="Tsui H.-C.T."/>
            <person name="Winkler M.E."/>
        </authorList>
    </citation>
    <scope>NUCLEOTIDE SEQUENCE</scope>
</reference>
<dbReference type="AlphaFoldDB" id="A0A381Y4H5"/>
<sequence length="51" mass="5932">MLAHNLNILYFKNNTDYVNNRLTKIVSICDEQIETINKIVNDHAKEGERNA</sequence>
<protein>
    <submittedName>
        <fullName evidence="1">Uncharacterized protein</fullName>
    </submittedName>
</protein>
<name>A0A381Y4H5_9ZZZZ</name>
<proteinExistence type="predicted"/>